<name>A0A6J4HFJ9_9SPHI</name>
<gene>
    <name evidence="1" type="ORF">AVDCRST_MAG56-557</name>
</gene>
<protein>
    <submittedName>
        <fullName evidence="1">Uncharacterized protein</fullName>
    </submittedName>
</protein>
<organism evidence="1">
    <name type="scientific">uncultured Cytophagales bacterium</name>
    <dbReference type="NCBI Taxonomy" id="158755"/>
    <lineage>
        <taxon>Bacteria</taxon>
        <taxon>Pseudomonadati</taxon>
        <taxon>Bacteroidota</taxon>
        <taxon>Sphingobacteriia</taxon>
        <taxon>Sphingobacteriales</taxon>
        <taxon>environmental samples</taxon>
    </lineage>
</organism>
<dbReference type="EMBL" id="CADCTQ010000053">
    <property type="protein sequence ID" value="CAA9223338.1"/>
    <property type="molecule type" value="Genomic_DNA"/>
</dbReference>
<feature type="non-terminal residue" evidence="1">
    <location>
        <position position="1"/>
    </location>
</feature>
<feature type="non-terminal residue" evidence="1">
    <location>
        <position position="36"/>
    </location>
</feature>
<reference evidence="1" key="1">
    <citation type="submission" date="2020-02" db="EMBL/GenBank/DDBJ databases">
        <authorList>
            <person name="Meier V. D."/>
        </authorList>
    </citation>
    <scope>NUCLEOTIDE SEQUENCE</scope>
    <source>
        <strain evidence="1">AVDCRST_MAG56</strain>
    </source>
</reference>
<dbReference type="AlphaFoldDB" id="A0A6J4HFJ9"/>
<proteinExistence type="predicted"/>
<sequence length="36" mass="3870">AIGKYKLPDAHFLQHLLYGGCPGRVPAGRKPVAPKI</sequence>
<evidence type="ECO:0000313" key="1">
    <source>
        <dbReference type="EMBL" id="CAA9223338.1"/>
    </source>
</evidence>
<accession>A0A6J4HFJ9</accession>